<dbReference type="Proteomes" id="UP000194218">
    <property type="component" value="Chromosome"/>
</dbReference>
<gene>
    <name evidence="2" type="ORF">CAG99_07305</name>
</gene>
<name>A0A1W7CV39_9ACTN</name>
<dbReference type="AlphaFoldDB" id="A0A1W7CV39"/>
<dbReference type="KEGG" id="smao:CAG99_07305"/>
<feature type="domain" description="Nitroreductase" evidence="1">
    <location>
        <begin position="30"/>
        <end position="183"/>
    </location>
</feature>
<dbReference type="InterPro" id="IPR029479">
    <property type="entry name" value="Nitroreductase"/>
</dbReference>
<dbReference type="InterPro" id="IPR050461">
    <property type="entry name" value="Nitroreductase_HadB/RutE"/>
</dbReference>
<reference evidence="2 3" key="1">
    <citation type="submission" date="2017-05" db="EMBL/GenBank/DDBJ databases">
        <title>Complete genome sequence of Streptomyces sp. SCSIO 03032 revealed the diverse biosynthetic pathways for its bioactive secondary metabolites.</title>
        <authorList>
            <person name="Ma L."/>
            <person name="Zhu Y."/>
            <person name="Zhang W."/>
            <person name="Zhang G."/>
            <person name="Tian X."/>
            <person name="Zhang S."/>
            <person name="Zhang C."/>
        </authorList>
    </citation>
    <scope>NUCLEOTIDE SEQUENCE [LARGE SCALE GENOMIC DNA]</scope>
    <source>
        <strain evidence="2 3">SCSIO 03032</strain>
    </source>
</reference>
<protein>
    <submittedName>
        <fullName evidence="2">Malonic semialdehyde reductase</fullName>
    </submittedName>
</protein>
<dbReference type="NCBIfam" id="NF003768">
    <property type="entry name" value="PRK05365.1"/>
    <property type="match status" value="1"/>
</dbReference>
<dbReference type="SUPFAM" id="SSF55469">
    <property type="entry name" value="FMN-dependent nitroreductase-like"/>
    <property type="match status" value="1"/>
</dbReference>
<dbReference type="GO" id="GO:0016491">
    <property type="term" value="F:oxidoreductase activity"/>
    <property type="evidence" value="ECO:0007669"/>
    <property type="project" value="InterPro"/>
</dbReference>
<dbReference type="RefSeq" id="WP_086158192.1">
    <property type="nucleotide sequence ID" value="NZ_CP021121.1"/>
</dbReference>
<dbReference type="Pfam" id="PF00881">
    <property type="entry name" value="Nitroreductase"/>
    <property type="match status" value="1"/>
</dbReference>
<accession>A0A1W7CV39</accession>
<evidence type="ECO:0000313" key="3">
    <source>
        <dbReference type="Proteomes" id="UP000194218"/>
    </source>
</evidence>
<dbReference type="PANTHER" id="PTHR43543:SF1">
    <property type="entry name" value="MALONIC SEMIALDEHYDE REDUCTASE RUTE-RELATED"/>
    <property type="match status" value="1"/>
</dbReference>
<sequence length="205" mass="22660">MSETTAGTDLLPLAPEARDLLFRLARTEDRFADDPVGEDEIRAVHDLVRDGPTAFNQQPLRIHLMRSRGSRRRLAGHLSRGNREKTLTAPLTALLAVDNEFHLRLPELFPHYPGAAAIYARDPVLRERSALVNGALQAAYFLIGIRAAGLAAGPLNGYDEAGLNKDFFPDGRQSVLMVVNVGRPAGPHPRPRAPRLDYEEVYTVH</sequence>
<dbReference type="PANTHER" id="PTHR43543">
    <property type="entry name" value="MALONIC SEMIALDEHYDE REDUCTASE RUTE-RELATED"/>
    <property type="match status" value="1"/>
</dbReference>
<dbReference type="InterPro" id="IPR000415">
    <property type="entry name" value="Nitroreductase-like"/>
</dbReference>
<dbReference type="EMBL" id="CP021121">
    <property type="protein sequence ID" value="ARQ68683.1"/>
    <property type="molecule type" value="Genomic_DNA"/>
</dbReference>
<keyword evidence="3" id="KW-1185">Reference proteome</keyword>
<proteinExistence type="predicted"/>
<evidence type="ECO:0000313" key="2">
    <source>
        <dbReference type="EMBL" id="ARQ68683.1"/>
    </source>
</evidence>
<dbReference type="Gene3D" id="3.40.109.10">
    <property type="entry name" value="NADH Oxidase"/>
    <property type="match status" value="1"/>
</dbReference>
<organism evidence="2 3">
    <name type="scientific">Streptomyces marincola</name>
    <dbReference type="NCBI Taxonomy" id="2878388"/>
    <lineage>
        <taxon>Bacteria</taxon>
        <taxon>Bacillati</taxon>
        <taxon>Actinomycetota</taxon>
        <taxon>Actinomycetes</taxon>
        <taxon>Kitasatosporales</taxon>
        <taxon>Streptomycetaceae</taxon>
        <taxon>Streptomyces</taxon>
    </lineage>
</organism>
<evidence type="ECO:0000259" key="1">
    <source>
        <dbReference type="Pfam" id="PF00881"/>
    </source>
</evidence>
<dbReference type="OrthoDB" id="9784375at2"/>